<gene>
    <name evidence="2" type="ORF">GCM10009827_068100</name>
</gene>
<evidence type="ECO:0000313" key="2">
    <source>
        <dbReference type="EMBL" id="GAA1539253.1"/>
    </source>
</evidence>
<reference evidence="3" key="1">
    <citation type="journal article" date="2019" name="Int. J. Syst. Evol. Microbiol.">
        <title>The Global Catalogue of Microorganisms (GCM) 10K type strain sequencing project: providing services to taxonomists for standard genome sequencing and annotation.</title>
        <authorList>
            <consortium name="The Broad Institute Genomics Platform"/>
            <consortium name="The Broad Institute Genome Sequencing Center for Infectious Disease"/>
            <person name="Wu L."/>
            <person name="Ma J."/>
        </authorList>
    </citation>
    <scope>NUCLEOTIDE SEQUENCE [LARGE SCALE GENOMIC DNA]</scope>
    <source>
        <strain evidence="3">JCM 15933</strain>
    </source>
</reference>
<keyword evidence="3" id="KW-1185">Reference proteome</keyword>
<dbReference type="InterPro" id="IPR012341">
    <property type="entry name" value="6hp_glycosidase-like_sf"/>
</dbReference>
<organism evidence="2 3">
    <name type="scientific">Dactylosporangium maewongense</name>
    <dbReference type="NCBI Taxonomy" id="634393"/>
    <lineage>
        <taxon>Bacteria</taxon>
        <taxon>Bacillati</taxon>
        <taxon>Actinomycetota</taxon>
        <taxon>Actinomycetes</taxon>
        <taxon>Micromonosporales</taxon>
        <taxon>Micromonosporaceae</taxon>
        <taxon>Dactylosporangium</taxon>
    </lineage>
</organism>
<dbReference type="Gene3D" id="1.50.10.10">
    <property type="match status" value="1"/>
</dbReference>
<dbReference type="Proteomes" id="UP001501470">
    <property type="component" value="Unassembled WGS sequence"/>
</dbReference>
<evidence type="ECO:0000256" key="1">
    <source>
        <dbReference type="SAM" id="MobiDB-lite"/>
    </source>
</evidence>
<dbReference type="InterPro" id="IPR013320">
    <property type="entry name" value="ConA-like_dom_sf"/>
</dbReference>
<evidence type="ECO:0000313" key="3">
    <source>
        <dbReference type="Proteomes" id="UP001501470"/>
    </source>
</evidence>
<dbReference type="InterPro" id="IPR008928">
    <property type="entry name" value="6-hairpin_glycosidase_sf"/>
</dbReference>
<protein>
    <submittedName>
        <fullName evidence="2">Uncharacterized protein</fullName>
    </submittedName>
</protein>
<sequence>MSAPPLDDLAGDWMPAADLAHLPSLRNQWGQAHVNADLTSVSWLAMPPFSGGYHTGVLRVAGRVVAADRFRWAPWGVARSGTAAGLTVETDTRLGYERHAVLWRVRLHNPGERPVTVDVEQRLLAPIAHSETGWGWLYGAPWSAGHYPDHFATERVRAEVLADAPRQVQLHAAEPRHLRLGRPRPPGIQRDEDTEPMLLSTELPDHTAPDSGRVRPPAVLGSVRGLAAAPGTFRIRAVDEEHRLPAVALGPGATLSLQFRPDADGQSGVILTHGNHPDSVQLGLTDGRPWLRAGGELVTGGEALAAGRWHGLSVHIGDHGASLDAGGAVLTTEPWDGAHRWRPEIEDTAVVVADGGSPAFAAYAFATPPDRLDPLGGGAVAGWTVTVAPGGTAELGVVLTFATGRSDALRAARHTAGRFAAEHAAVADRWRATWASAFTPGNAVFSGHLPVLDGAPEGLARTYHLGVLLAVYLRNTGVSPIGPVYLTGGPRLGATTTFFWDQSEWPHTAARLDPVALRAWLLAALAQPYERCHSFDTRNLLPTGNHYAANDYALFRTVRAYLAETGDLALLPEKAGAATVLDHLRAMAYRPRSARARWGDGVLMDFGRDPWELLECVPNYRDAVVSLNAAHAGMLRSLAGLLRRLPTEDETAAELSAELSVEAARADADADALTAAVLGQYAGGGRWRIAHPEGDETIGHVLDFALVAAELADDLPEHVRAEMVEFAATHLVDGDWMRALAPDDPVAPRSDRPDHGAAGAFGAWPGATAHGLCRLGRPDLAEALLSRIHAATSGGLWGQAMEAVGGGRFRVAERGVANRDSNAGVAATEAILLGPFGPDVHRGDRRPARTSPGNNRSSIPPMRERT</sequence>
<dbReference type="EMBL" id="BAAAQD010000015">
    <property type="protein sequence ID" value="GAA1539253.1"/>
    <property type="molecule type" value="Genomic_DNA"/>
</dbReference>
<comment type="caution">
    <text evidence="2">The sequence shown here is derived from an EMBL/GenBank/DDBJ whole genome shotgun (WGS) entry which is preliminary data.</text>
</comment>
<dbReference type="RefSeq" id="WP_344506449.1">
    <property type="nucleotide sequence ID" value="NZ_BAAAQD010000015.1"/>
</dbReference>
<feature type="region of interest" description="Disordered" evidence="1">
    <location>
        <begin position="836"/>
        <end position="866"/>
    </location>
</feature>
<name>A0ABP4M849_9ACTN</name>
<dbReference type="SUPFAM" id="SSF49899">
    <property type="entry name" value="Concanavalin A-like lectins/glucanases"/>
    <property type="match status" value="1"/>
</dbReference>
<dbReference type="SUPFAM" id="SSF48208">
    <property type="entry name" value="Six-hairpin glycosidases"/>
    <property type="match status" value="1"/>
</dbReference>
<accession>A0ABP4M849</accession>
<proteinExistence type="predicted"/>